<dbReference type="PANTHER" id="PTHR30329:SF19">
    <property type="entry name" value="OUTER MEMBRANE PROTEIN, OMPA FAMILY"/>
    <property type="match status" value="1"/>
</dbReference>
<evidence type="ECO:0000313" key="6">
    <source>
        <dbReference type="Proteomes" id="UP001171620"/>
    </source>
</evidence>
<gene>
    <name evidence="5" type="primary">icmH</name>
    <name evidence="5" type="ORF">QZM33_06470</name>
</gene>
<feature type="transmembrane region" description="Helical" evidence="3">
    <location>
        <begin position="239"/>
        <end position="259"/>
    </location>
</feature>
<dbReference type="CDD" id="cd07185">
    <property type="entry name" value="OmpA_C-like"/>
    <property type="match status" value="1"/>
</dbReference>
<dbReference type="NCBIfam" id="TIGR03349">
    <property type="entry name" value="IV_VI_DotU"/>
    <property type="match status" value="1"/>
</dbReference>
<name>A0AAW7SXW7_BURVI</name>
<keyword evidence="3" id="KW-1133">Transmembrane helix</keyword>
<dbReference type="EMBL" id="JAUJRV010000003">
    <property type="protein sequence ID" value="MDN7794609.1"/>
    <property type="molecule type" value="Genomic_DNA"/>
</dbReference>
<dbReference type="InterPro" id="IPR038522">
    <property type="entry name" value="T4/T6SS_DotU_sf"/>
</dbReference>
<accession>A0AAW7SXW7</accession>
<dbReference type="RefSeq" id="WP_046428855.1">
    <property type="nucleotide sequence ID" value="NZ_JAUJRV010000003.1"/>
</dbReference>
<dbReference type="PROSITE" id="PS51123">
    <property type="entry name" value="OMPA_2"/>
    <property type="match status" value="1"/>
</dbReference>
<dbReference type="GO" id="GO:0016020">
    <property type="term" value="C:membrane"/>
    <property type="evidence" value="ECO:0007669"/>
    <property type="project" value="UniProtKB-UniRule"/>
</dbReference>
<comment type="caution">
    <text evidence="5">The sequence shown here is derived from an EMBL/GenBank/DDBJ whole genome shotgun (WGS) entry which is preliminary data.</text>
</comment>
<feature type="region of interest" description="Disordered" evidence="2">
    <location>
        <begin position="394"/>
        <end position="421"/>
    </location>
</feature>
<feature type="compositionally biased region" description="Basic and acidic residues" evidence="2">
    <location>
        <begin position="404"/>
        <end position="421"/>
    </location>
</feature>
<dbReference type="PANTHER" id="PTHR30329">
    <property type="entry name" value="STATOR ELEMENT OF FLAGELLAR MOTOR COMPLEX"/>
    <property type="match status" value="1"/>
</dbReference>
<feature type="domain" description="OmpA-like" evidence="4">
    <location>
        <begin position="301"/>
        <end position="421"/>
    </location>
</feature>
<dbReference type="InterPro" id="IPR036737">
    <property type="entry name" value="OmpA-like_sf"/>
</dbReference>
<dbReference type="Pfam" id="PF00691">
    <property type="entry name" value="OmpA"/>
    <property type="match status" value="1"/>
</dbReference>
<evidence type="ECO:0000256" key="1">
    <source>
        <dbReference type="PROSITE-ProRule" id="PRU00473"/>
    </source>
</evidence>
<organism evidence="5 6">
    <name type="scientific">Burkholderia vietnamiensis</name>
    <dbReference type="NCBI Taxonomy" id="60552"/>
    <lineage>
        <taxon>Bacteria</taxon>
        <taxon>Pseudomonadati</taxon>
        <taxon>Pseudomonadota</taxon>
        <taxon>Betaproteobacteria</taxon>
        <taxon>Burkholderiales</taxon>
        <taxon>Burkholderiaceae</taxon>
        <taxon>Burkholderia</taxon>
        <taxon>Burkholderia cepacia complex</taxon>
    </lineage>
</organism>
<dbReference type="Gene3D" id="3.30.1330.60">
    <property type="entry name" value="OmpA-like domain"/>
    <property type="match status" value="1"/>
</dbReference>
<dbReference type="InterPro" id="IPR050330">
    <property type="entry name" value="Bact_OuterMem_StrucFunc"/>
</dbReference>
<proteinExistence type="predicted"/>
<keyword evidence="1 3" id="KW-0472">Membrane</keyword>
<evidence type="ECO:0000259" key="4">
    <source>
        <dbReference type="PROSITE" id="PS51123"/>
    </source>
</evidence>
<dbReference type="InterPro" id="IPR006665">
    <property type="entry name" value="OmpA-like"/>
</dbReference>
<evidence type="ECO:0000256" key="2">
    <source>
        <dbReference type="SAM" id="MobiDB-lite"/>
    </source>
</evidence>
<sequence>MTISTVGSRSCSGVLASPPLGVRLEAAAQSVNPLLESARVLLFALADTPATLEPDAILQRRKWLEQELRMFLRVCRELQLPSDHVVRASYCLSAALDEAAMQTRWGKGEGTGSEWQASSLAVAMGHDRQGGDRVFRMIDEVLNEPRGHLDLLELLQNVLDLGFRGRYRFEHDGPRRLLNIRERVHGVVMAGEQGAAPVVDDDHTASRFAPSDRVRGTVVSRGRVVDPWVRPARARLSRWWIVVGIVAALLAGAAGYVAVRELRHADQSAQASSPIDRLGAALGEQLRDEIAAGNVELIKDTAADTVTLRFNGMYASGDVTVAPWWASVMASVGRAIASSPAATHVLVTGYTDNLPASPAHQGSNHALSTARAQQVAQILAAAGVPKERISVVGQSDADPLADNVSKEGRSRNRRVEVTVSN</sequence>
<dbReference type="Pfam" id="PF09850">
    <property type="entry name" value="DotU"/>
    <property type="match status" value="1"/>
</dbReference>
<dbReference type="AlphaFoldDB" id="A0AAW7SXW7"/>
<dbReference type="SUPFAM" id="SSF103088">
    <property type="entry name" value="OmpA-like"/>
    <property type="match status" value="1"/>
</dbReference>
<protein>
    <submittedName>
        <fullName evidence="5">Type IVB secretion system protein IcmH/DotU</fullName>
    </submittedName>
</protein>
<dbReference type="InterPro" id="IPR017732">
    <property type="entry name" value="T4/T6SS_DotU"/>
</dbReference>
<dbReference type="Gene3D" id="1.25.40.590">
    <property type="entry name" value="Type IV / VI secretion system, DotU"/>
    <property type="match status" value="1"/>
</dbReference>
<keyword evidence="3" id="KW-0812">Transmembrane</keyword>
<evidence type="ECO:0000256" key="3">
    <source>
        <dbReference type="SAM" id="Phobius"/>
    </source>
</evidence>
<dbReference type="Proteomes" id="UP001171620">
    <property type="component" value="Unassembled WGS sequence"/>
</dbReference>
<evidence type="ECO:0000313" key="5">
    <source>
        <dbReference type="EMBL" id="MDN7794609.1"/>
    </source>
</evidence>
<reference evidence="5" key="1">
    <citation type="submission" date="2023-07" db="EMBL/GenBank/DDBJ databases">
        <title>A collection of bacterial strains from the Burkholderia cepacia Research Laboratory and Repository.</title>
        <authorList>
            <person name="Lipuma J."/>
            <person name="Spilker T."/>
            <person name="Caverly L."/>
        </authorList>
    </citation>
    <scope>NUCLEOTIDE SEQUENCE</scope>
    <source>
        <strain evidence="5">AU44268</strain>
    </source>
</reference>
<dbReference type="NCBIfam" id="NF038228">
    <property type="entry name" value="IcmH_DotU_IVB"/>
    <property type="match status" value="1"/>
</dbReference>